<comment type="caution">
    <text evidence="1">The sequence shown here is derived from an EMBL/GenBank/DDBJ whole genome shotgun (WGS) entry which is preliminary data.</text>
</comment>
<organism evidence="1 2">
    <name type="scientific">Racocetra fulgida</name>
    <dbReference type="NCBI Taxonomy" id="60492"/>
    <lineage>
        <taxon>Eukaryota</taxon>
        <taxon>Fungi</taxon>
        <taxon>Fungi incertae sedis</taxon>
        <taxon>Mucoromycota</taxon>
        <taxon>Glomeromycotina</taxon>
        <taxon>Glomeromycetes</taxon>
        <taxon>Diversisporales</taxon>
        <taxon>Gigasporaceae</taxon>
        <taxon>Racocetra</taxon>
    </lineage>
</organism>
<accession>A0A9N9P5N5</accession>
<feature type="non-terminal residue" evidence="1">
    <location>
        <position position="40"/>
    </location>
</feature>
<evidence type="ECO:0000313" key="2">
    <source>
        <dbReference type="Proteomes" id="UP000789396"/>
    </source>
</evidence>
<dbReference type="EMBL" id="CAJVPZ010062504">
    <property type="protein sequence ID" value="CAG8792217.1"/>
    <property type="molecule type" value="Genomic_DNA"/>
</dbReference>
<protein>
    <submittedName>
        <fullName evidence="1">7372_t:CDS:1</fullName>
    </submittedName>
</protein>
<feature type="non-terminal residue" evidence="1">
    <location>
        <position position="1"/>
    </location>
</feature>
<keyword evidence="2" id="KW-1185">Reference proteome</keyword>
<name>A0A9N9P5N5_9GLOM</name>
<reference evidence="1" key="1">
    <citation type="submission" date="2021-06" db="EMBL/GenBank/DDBJ databases">
        <authorList>
            <person name="Kallberg Y."/>
            <person name="Tangrot J."/>
            <person name="Rosling A."/>
        </authorList>
    </citation>
    <scope>NUCLEOTIDE SEQUENCE</scope>
    <source>
        <strain evidence="1">IN212</strain>
    </source>
</reference>
<sequence length="40" mass="4530">SATGQNIEEHILTAVNLNNNNNENIFAKMWADDQMPVKDE</sequence>
<evidence type="ECO:0000313" key="1">
    <source>
        <dbReference type="EMBL" id="CAG8792217.1"/>
    </source>
</evidence>
<dbReference type="Proteomes" id="UP000789396">
    <property type="component" value="Unassembled WGS sequence"/>
</dbReference>
<gene>
    <name evidence="1" type="ORF">RFULGI_LOCUS16854</name>
</gene>
<dbReference type="AlphaFoldDB" id="A0A9N9P5N5"/>
<proteinExistence type="predicted"/>